<gene>
    <name evidence="3" type="ORF">AM1BK_32030</name>
</gene>
<dbReference type="Proteomes" id="UP000637074">
    <property type="component" value="Unassembled WGS sequence"/>
</dbReference>
<dbReference type="InterPro" id="IPR018247">
    <property type="entry name" value="EF_Hand_1_Ca_BS"/>
</dbReference>
<evidence type="ECO:0000259" key="2">
    <source>
        <dbReference type="SMART" id="SM00635"/>
    </source>
</evidence>
<dbReference type="SUPFAM" id="SSF49373">
    <property type="entry name" value="Invasin/intimin cell-adhesion fragments"/>
    <property type="match status" value="1"/>
</dbReference>
<evidence type="ECO:0000256" key="1">
    <source>
        <dbReference type="SAM" id="SignalP"/>
    </source>
</evidence>
<dbReference type="EMBL" id="BNDS01000014">
    <property type="protein sequence ID" value="GHH99660.1"/>
    <property type="molecule type" value="Genomic_DNA"/>
</dbReference>
<dbReference type="PROSITE" id="PS00018">
    <property type="entry name" value="EF_HAND_1"/>
    <property type="match status" value="1"/>
</dbReference>
<dbReference type="Pfam" id="PF13385">
    <property type="entry name" value="Laminin_G_3"/>
    <property type="match status" value="1"/>
</dbReference>
<keyword evidence="1" id="KW-0732">Signal</keyword>
<dbReference type="InterPro" id="IPR013320">
    <property type="entry name" value="ConA-like_dom_sf"/>
</dbReference>
<dbReference type="SUPFAM" id="SSF53649">
    <property type="entry name" value="Alkaline phosphatase-like"/>
    <property type="match status" value="1"/>
</dbReference>
<evidence type="ECO:0000313" key="3">
    <source>
        <dbReference type="EMBL" id="GHH99660.1"/>
    </source>
</evidence>
<dbReference type="PANTHER" id="PTHR10151:SF120">
    <property type="entry name" value="BIS(5'-ADENOSYL)-TRIPHOSPHATASE"/>
    <property type="match status" value="1"/>
</dbReference>
<comment type="caution">
    <text evidence="3">The sequence shown here is derived from an EMBL/GenBank/DDBJ whole genome shotgun (WGS) entry which is preliminary data.</text>
</comment>
<keyword evidence="4" id="KW-1185">Reference proteome</keyword>
<dbReference type="InterPro" id="IPR017850">
    <property type="entry name" value="Alkaline_phosphatase_core_sf"/>
</dbReference>
<dbReference type="RefSeq" id="WP_191274506.1">
    <property type="nucleotide sequence ID" value="NZ_BNDS01000014.1"/>
</dbReference>
<dbReference type="InterPro" id="IPR003343">
    <property type="entry name" value="Big_2"/>
</dbReference>
<sequence length="682" mass="74180">MKFNKFKKAAVGTTLTMAMSFAAVGSDFPYNILSDKMSSVVFANEETVLDLQFDNNTNDSSSSSVSAVVYGNPVYTKGRIGQAINFTSTGQYVDLGNRSELRFGESTDFSISFWIKSDGVNGDPSIISNKNWNSGSNTGWILALNSGGNLLWNYKTSNSGRLDFSIPDVADSKWHHIVVSHDRDGSARFYKDGNLVKEINIANLKGTLDSPYTTKIGQDGTGIYGSTLTAKLDELKIYQKALTETEVRSMYDSAPPLPPTPVESVLLDQTELNLKTGAPMPLTASVTPIDATVKEVEWSSSDETVAKIEMINGRPTIIAGNPGVATIMVNTVDGGKTATANVHVTNSIDVSGDGLLSKDDLLLILKNQNSHEGDKRWKQAQKADITGDKVVDRSDVQMMEEKLAPYKKDFLYKRVVFIGIDGAGNGVKDPQANAINIQKLMSEGARTYEAKAMMPTISGQNWGSMLHGVVPSKHGLNNGNIDNPYPEKNPYPSYMKLLKQERPMLKQASFTTWSPINKGIIEDSAGAYKVNGGNDTNTTQKTVDYIKAEGKDSRNIFVHLDEVDGAGHNYGYGSAKWYEALHKADQHVGQIVQAIEEEGLMEDTLIIVTTDHGGKGTGHGGSSQEEQTIFWTAKGKSITAGTVLLNVENIDTAAVIAHALRLDIPENWDTEIPNGLFHKADK</sequence>
<proteinExistence type="predicted"/>
<dbReference type="Pfam" id="PF02368">
    <property type="entry name" value="Big_2"/>
    <property type="match status" value="1"/>
</dbReference>
<dbReference type="SMART" id="SM00635">
    <property type="entry name" value="BID_2"/>
    <property type="match status" value="1"/>
</dbReference>
<protein>
    <recommendedName>
        <fullName evidence="2">BIG2 domain-containing protein</fullName>
    </recommendedName>
</protein>
<accession>A0ABQ3N733</accession>
<dbReference type="PANTHER" id="PTHR10151">
    <property type="entry name" value="ECTONUCLEOTIDE PYROPHOSPHATASE/PHOSPHODIESTERASE"/>
    <property type="match status" value="1"/>
</dbReference>
<dbReference type="InterPro" id="IPR008964">
    <property type="entry name" value="Invasin/intimin_cell_adhesion"/>
</dbReference>
<dbReference type="Gene3D" id="2.60.40.1080">
    <property type="match status" value="1"/>
</dbReference>
<dbReference type="Gene3D" id="2.60.120.200">
    <property type="match status" value="1"/>
</dbReference>
<evidence type="ECO:0000313" key="4">
    <source>
        <dbReference type="Proteomes" id="UP000637074"/>
    </source>
</evidence>
<feature type="signal peptide" evidence="1">
    <location>
        <begin position="1"/>
        <end position="22"/>
    </location>
</feature>
<dbReference type="InterPro" id="IPR036439">
    <property type="entry name" value="Dockerin_dom_sf"/>
</dbReference>
<name>A0ABQ3N733_9BACI</name>
<dbReference type="InterPro" id="IPR002591">
    <property type="entry name" value="Phosphodiest/P_Trfase"/>
</dbReference>
<feature type="domain" description="BIG2" evidence="2">
    <location>
        <begin position="261"/>
        <end position="341"/>
    </location>
</feature>
<dbReference type="Pfam" id="PF01663">
    <property type="entry name" value="Phosphodiest"/>
    <property type="match status" value="1"/>
</dbReference>
<reference evidence="3 4" key="1">
    <citation type="journal article" date="2022" name="Int. J. Syst. Evol. Microbiol.">
        <title>Neobacillus kokaensis sp. nov., isolated from soil.</title>
        <authorList>
            <person name="Yuki K."/>
            <person name="Matsubara H."/>
            <person name="Yamaguchi S."/>
        </authorList>
    </citation>
    <scope>NUCLEOTIDE SEQUENCE [LARGE SCALE GENOMIC DNA]</scope>
    <source>
        <strain evidence="3 4">LOB 377</strain>
    </source>
</reference>
<organism evidence="3 4">
    <name type="scientific">Neobacillus kokaensis</name>
    <dbReference type="NCBI Taxonomy" id="2759023"/>
    <lineage>
        <taxon>Bacteria</taxon>
        <taxon>Bacillati</taxon>
        <taxon>Bacillota</taxon>
        <taxon>Bacilli</taxon>
        <taxon>Bacillales</taxon>
        <taxon>Bacillaceae</taxon>
        <taxon>Neobacillus</taxon>
    </lineage>
</organism>
<feature type="chain" id="PRO_5046494947" description="BIG2 domain-containing protein" evidence="1">
    <location>
        <begin position="23"/>
        <end position="682"/>
    </location>
</feature>
<dbReference type="SUPFAM" id="SSF49899">
    <property type="entry name" value="Concanavalin A-like lectins/glucanases"/>
    <property type="match status" value="1"/>
</dbReference>
<dbReference type="Gene3D" id="1.10.1330.10">
    <property type="entry name" value="Dockerin domain"/>
    <property type="match status" value="1"/>
</dbReference>
<dbReference type="Gene3D" id="3.40.720.10">
    <property type="entry name" value="Alkaline Phosphatase, subunit A"/>
    <property type="match status" value="1"/>
</dbReference>